<dbReference type="Gene3D" id="3.30.1820.10">
    <property type="entry name" value="Lp2179-like"/>
    <property type="match status" value="1"/>
</dbReference>
<dbReference type="EMBL" id="CP018867">
    <property type="protein sequence ID" value="AUI70994.1"/>
    <property type="molecule type" value="Genomic_DNA"/>
</dbReference>
<dbReference type="InterPro" id="IPR014965">
    <property type="entry name" value="Amino_acid_metab_prot_put"/>
</dbReference>
<dbReference type="STRING" id="1423720.FC67_GL001619"/>
<dbReference type="KEGG" id="lali:LA20249_01725"/>
<name>A0A2K9HEK5_9LACO</name>
<dbReference type="Proteomes" id="UP000234653">
    <property type="component" value="Chromosome"/>
</dbReference>
<sequence>MINVDKRQAQVLGDQEIYELNPDVKRYSLMDSGFMETNKGGFRLEHPLNGTSPYAARFYLKAVVNKDLDNLKLSITDKSGMHNINIFKLKDSEAEIDDYRYLMKFLKEKNVLTNK</sequence>
<dbReference type="RefSeq" id="WP_235806777.1">
    <property type="nucleotide sequence ID" value="NZ_AZDQ01000043.1"/>
</dbReference>
<dbReference type="SUPFAM" id="SSF160800">
    <property type="entry name" value="Lp2179-like"/>
    <property type="match status" value="1"/>
</dbReference>
<reference evidence="1 2" key="1">
    <citation type="submission" date="2016-12" db="EMBL/GenBank/DDBJ databases">
        <title>The whole genome sequencing and assembly of Lactobacillus alimentarius DSM 20249T strain.</title>
        <authorList>
            <person name="Lee Y.-J."/>
            <person name="Yi H."/>
            <person name="Bahn Y.-S."/>
            <person name="Kim J.F."/>
            <person name="Lee D.-W."/>
        </authorList>
    </citation>
    <scope>NUCLEOTIDE SEQUENCE [LARGE SCALE GENOMIC DNA]</scope>
    <source>
        <strain evidence="1 2">DSM 20249</strain>
    </source>
</reference>
<dbReference type="AlphaFoldDB" id="A0A2K9HEK5"/>
<keyword evidence="2" id="KW-1185">Reference proteome</keyword>
<dbReference type="InterPro" id="IPR035942">
    <property type="entry name" value="Lp2179-like_sf"/>
</dbReference>
<evidence type="ECO:0008006" key="3">
    <source>
        <dbReference type="Google" id="ProtNLM"/>
    </source>
</evidence>
<dbReference type="Pfam" id="PF08866">
    <property type="entry name" value="DUF1831"/>
    <property type="match status" value="1"/>
</dbReference>
<gene>
    <name evidence="1" type="ORF">LA20249_01725</name>
</gene>
<organism evidence="1 2">
    <name type="scientific">Companilactobacillus alimentarius DSM 20249</name>
    <dbReference type="NCBI Taxonomy" id="1423720"/>
    <lineage>
        <taxon>Bacteria</taxon>
        <taxon>Bacillati</taxon>
        <taxon>Bacillota</taxon>
        <taxon>Bacilli</taxon>
        <taxon>Lactobacillales</taxon>
        <taxon>Lactobacillaceae</taxon>
        <taxon>Companilactobacillus</taxon>
    </lineage>
</organism>
<evidence type="ECO:0000313" key="1">
    <source>
        <dbReference type="EMBL" id="AUI70994.1"/>
    </source>
</evidence>
<protein>
    <recommendedName>
        <fullName evidence="3">Cysteine desulfurase</fullName>
    </recommendedName>
</protein>
<evidence type="ECO:0000313" key="2">
    <source>
        <dbReference type="Proteomes" id="UP000234653"/>
    </source>
</evidence>
<accession>A0A2K9HEK5</accession>
<proteinExistence type="predicted"/>